<feature type="region of interest" description="Disordered" evidence="1">
    <location>
        <begin position="15"/>
        <end position="40"/>
    </location>
</feature>
<accession>D0WF15</accession>
<evidence type="ECO:0000313" key="2">
    <source>
        <dbReference type="EMBL" id="EEZ61885.1"/>
    </source>
</evidence>
<evidence type="ECO:0000313" key="3">
    <source>
        <dbReference type="Proteomes" id="UP000006001"/>
    </source>
</evidence>
<dbReference type="EMBL" id="ACUX02000005">
    <property type="protein sequence ID" value="EEZ61885.1"/>
    <property type="molecule type" value="Genomic_DNA"/>
</dbReference>
<comment type="caution">
    <text evidence="2">The sequence shown here is derived from an EMBL/GenBank/DDBJ whole genome shotgun (WGS) entry which is preliminary data.</text>
</comment>
<dbReference type="STRING" id="649764.HMPREF0762_00519"/>
<dbReference type="AlphaFoldDB" id="D0WF15"/>
<reference evidence="2" key="1">
    <citation type="submission" date="2009-10" db="EMBL/GenBank/DDBJ databases">
        <authorList>
            <person name="Weinstock G."/>
            <person name="Sodergren E."/>
            <person name="Clifton S."/>
            <person name="Fulton L."/>
            <person name="Fulton B."/>
            <person name="Courtney L."/>
            <person name="Fronick C."/>
            <person name="Harrison M."/>
            <person name="Strong C."/>
            <person name="Farmer C."/>
            <person name="Delahaunty K."/>
            <person name="Markovic C."/>
            <person name="Hall O."/>
            <person name="Minx P."/>
            <person name="Tomlinson C."/>
            <person name="Mitreva M."/>
            <person name="Nelson J."/>
            <person name="Hou S."/>
            <person name="Wollam A."/>
            <person name="Pepin K.H."/>
            <person name="Johnson M."/>
            <person name="Bhonagiri V."/>
            <person name="Nash W.E."/>
            <person name="Warren W."/>
            <person name="Chinwalla A."/>
            <person name="Mardis E.R."/>
            <person name="Wilson R.K."/>
        </authorList>
    </citation>
    <scope>NUCLEOTIDE SEQUENCE [LARGE SCALE GENOMIC DNA]</scope>
    <source>
        <strain evidence="2">ATCC 700122</strain>
    </source>
</reference>
<organism evidence="2 3">
    <name type="scientific">Slackia exigua (strain ATCC 700122 / DSM 15923 / CIP 105133 / JCM 11022 / KCTC 5966 / S-7)</name>
    <dbReference type="NCBI Taxonomy" id="649764"/>
    <lineage>
        <taxon>Bacteria</taxon>
        <taxon>Bacillati</taxon>
        <taxon>Actinomycetota</taxon>
        <taxon>Coriobacteriia</taxon>
        <taxon>Eggerthellales</taxon>
        <taxon>Eggerthellaceae</taxon>
        <taxon>Slackia</taxon>
    </lineage>
</organism>
<name>D0WF15_SLAES</name>
<dbReference type="Proteomes" id="UP000006001">
    <property type="component" value="Unassembled WGS sequence"/>
</dbReference>
<gene>
    <name evidence="2" type="ORF">HMPREF0762_00519</name>
</gene>
<proteinExistence type="predicted"/>
<evidence type="ECO:0000256" key="1">
    <source>
        <dbReference type="SAM" id="MobiDB-lite"/>
    </source>
</evidence>
<keyword evidence="3" id="KW-1185">Reference proteome</keyword>
<sequence length="50" mass="5606">MKPCVARTFLGEDHEELSESFGMQRTKTQGRRRASPSSAAEAYALDDFRA</sequence>
<protein>
    <submittedName>
        <fullName evidence="2">Uncharacterized protein</fullName>
    </submittedName>
</protein>
<dbReference type="HOGENOM" id="CLU_3122710_0_0_11"/>